<proteinExistence type="inferred from homology"/>
<evidence type="ECO:0000256" key="1">
    <source>
        <dbReference type="ARBA" id="ARBA00003293"/>
    </source>
</evidence>
<accession>A0ABW0Y916</accession>
<dbReference type="EMBL" id="JBHSPP010000005">
    <property type="protein sequence ID" value="MFC5705432.1"/>
    <property type="molecule type" value="Genomic_DNA"/>
</dbReference>
<dbReference type="GO" id="GO:0004519">
    <property type="term" value="F:endonuclease activity"/>
    <property type="evidence" value="ECO:0007669"/>
    <property type="project" value="UniProtKB-KW"/>
</dbReference>
<evidence type="ECO:0000313" key="8">
    <source>
        <dbReference type="EMBL" id="MFC5705432.1"/>
    </source>
</evidence>
<evidence type="ECO:0000256" key="3">
    <source>
        <dbReference type="ARBA" id="ARBA00022705"/>
    </source>
</evidence>
<reference evidence="9" key="1">
    <citation type="journal article" date="2019" name="Int. J. Syst. Evol. Microbiol.">
        <title>The Global Catalogue of Microorganisms (GCM) 10K type strain sequencing project: providing services to taxonomists for standard genome sequencing and annotation.</title>
        <authorList>
            <consortium name="The Broad Institute Genomics Platform"/>
            <consortium name="The Broad Institute Genome Sequencing Center for Infectious Disease"/>
            <person name="Wu L."/>
            <person name="Ma J."/>
        </authorList>
    </citation>
    <scope>NUCLEOTIDE SEQUENCE [LARGE SCALE GENOMIC DNA]</scope>
    <source>
        <strain evidence="9">KCTC 15012</strain>
    </source>
</reference>
<keyword evidence="3" id="KW-0235">DNA replication</keyword>
<keyword evidence="5 8" id="KW-0255">Endonuclease</keyword>
<organism evidence="8 9">
    <name type="scientific">Aeromonas eucrenophila</name>
    <dbReference type="NCBI Taxonomy" id="649"/>
    <lineage>
        <taxon>Bacteria</taxon>
        <taxon>Pseudomonadati</taxon>
        <taxon>Pseudomonadota</taxon>
        <taxon>Gammaproteobacteria</taxon>
        <taxon>Aeromonadales</taxon>
        <taxon>Aeromonadaceae</taxon>
        <taxon>Aeromonas</taxon>
    </lineage>
</organism>
<evidence type="ECO:0000256" key="4">
    <source>
        <dbReference type="ARBA" id="ARBA00022722"/>
    </source>
</evidence>
<comment type="similarity">
    <text evidence="2">Belongs to the phage GPA family.</text>
</comment>
<dbReference type="InterPro" id="IPR008766">
    <property type="entry name" value="Replication_gene_A-like"/>
</dbReference>
<dbReference type="RefSeq" id="WP_231553610.1">
    <property type="nucleotide sequence ID" value="NZ_CDDF01000005.1"/>
</dbReference>
<protein>
    <submittedName>
        <fullName evidence="8">Replication endonuclease</fullName>
    </submittedName>
</protein>
<evidence type="ECO:0000256" key="6">
    <source>
        <dbReference type="ARBA" id="ARBA00022801"/>
    </source>
</evidence>
<dbReference type="Proteomes" id="UP001596132">
    <property type="component" value="Unassembled WGS sequence"/>
</dbReference>
<comment type="caution">
    <text evidence="8">The sequence shown here is derived from an EMBL/GenBank/DDBJ whole genome shotgun (WGS) entry which is preliminary data.</text>
</comment>
<evidence type="ECO:0000256" key="2">
    <source>
        <dbReference type="ARBA" id="ARBA00009260"/>
    </source>
</evidence>
<gene>
    <name evidence="8" type="ORF">ACFPVW_04960</name>
</gene>
<keyword evidence="6" id="KW-0378">Hydrolase</keyword>
<comment type="function">
    <text evidence="1">Possible endonuclease which induces a single-strand cut and initiates DNA replication.</text>
</comment>
<name>A0ABW0Y916_9GAMM</name>
<sequence>MNDPITNLQGIQLPQHYLVGVHADNMAGAAEQLARIEWHVAKPLAKTYLHRYPANPKTANIWLRRMVDVCSAAQSRFPVPVIDLRNDVRRELVAAEWARRCQQMLNNGTEHEWDAEKLLADLGAQAKAWSFCPPLPIDPCSTARRLLCRQLTEAERADMDPSVEKFEGAAASLLVRLLDESWWLRKINRAWAVYCELIAILTGQVRKGVSPYASAHAVREFTQRKAAQQAWMEGMSAVNEELGQEIDLVDAVMGSVANPEIRRHELMVRMRGFEDMAQEQGKLGLFLTLTAPSSYHAWRQGSKDTNKTYQNEKFNGASPTETNRLLCKQWARFRAALAREGIMAFGFRVVEPHHDGTPHWHCLLFINPEHQRDFLTLLAYHFTDAERSELKMPNGDQLDQLAKLKVRNKAPRIKWLLDVSSTAVIKAINPRVNWKEIDPTQGSATGYIAKYIAKNIDGHKVGMDFEAEAPVDHTTIAVAAWASCWRIRQFQQIGGPAVSVWRELRRLGDEVIEWDCILEAARHAVDNNRWGDFINAMGGINLPRKEHLIRLSKRLDEAANKYGEDVLRLMGGDH</sequence>
<evidence type="ECO:0000256" key="5">
    <source>
        <dbReference type="ARBA" id="ARBA00022759"/>
    </source>
</evidence>
<dbReference type="Pfam" id="PF05840">
    <property type="entry name" value="Phage_GPA"/>
    <property type="match status" value="1"/>
</dbReference>
<evidence type="ECO:0000313" key="9">
    <source>
        <dbReference type="Proteomes" id="UP001596132"/>
    </source>
</evidence>
<evidence type="ECO:0000259" key="7">
    <source>
        <dbReference type="Pfam" id="PF05840"/>
    </source>
</evidence>
<keyword evidence="4" id="KW-0540">Nuclease</keyword>
<feature type="domain" description="Replication gene A protein-like" evidence="7">
    <location>
        <begin position="169"/>
        <end position="458"/>
    </location>
</feature>
<keyword evidence="9" id="KW-1185">Reference proteome</keyword>